<evidence type="ECO:0000256" key="1">
    <source>
        <dbReference type="SAM" id="SignalP"/>
    </source>
</evidence>
<reference evidence="3 4" key="1">
    <citation type="submission" date="2020-03" db="EMBL/GenBank/DDBJ databases">
        <title>Genomic Encyclopedia of Type Strains, Phase IV (KMG-IV): sequencing the most valuable type-strain genomes for metagenomic binning, comparative biology and taxonomic classification.</title>
        <authorList>
            <person name="Goeker M."/>
        </authorList>
    </citation>
    <scope>NUCLEOTIDE SEQUENCE [LARGE SCALE GENOMIC DNA]</scope>
    <source>
        <strain evidence="3 4">DSM 27651</strain>
    </source>
</reference>
<keyword evidence="4" id="KW-1185">Reference proteome</keyword>
<feature type="domain" description="Ice-binding protein C-terminal" evidence="2">
    <location>
        <begin position="189"/>
        <end position="213"/>
    </location>
</feature>
<proteinExistence type="predicted"/>
<dbReference type="NCBIfam" id="NF035944">
    <property type="entry name" value="PEPxxWA-CTERM"/>
    <property type="match status" value="1"/>
</dbReference>
<dbReference type="NCBIfam" id="TIGR02595">
    <property type="entry name" value="PEP_CTERM"/>
    <property type="match status" value="1"/>
</dbReference>
<sequence length="222" mass="22963">MIRTIALAATLLASATSANAAVTITRVGDAYSNANGGQNIIFRNDFNTSQEQSQVTGTGFLFRNVTDQFGAMPAPGNPSGSTANQYLSVLGGGTATLAINPALNINSFMIDIGSIDSYNDLTITFNGAASQTFTGGQLLALSGIQGPANGDQVSSRTNGRFMFAGVQGFSSVTFASGQNSFEIDNFRAAVPEPATWAMMIAGFGMVGAGMRRRRASGQVAFA</sequence>
<evidence type="ECO:0000313" key="3">
    <source>
        <dbReference type="EMBL" id="NJC33353.1"/>
    </source>
</evidence>
<feature type="chain" id="PRO_5045185302" description="Ice-binding protein C-terminal domain-containing protein" evidence="1">
    <location>
        <begin position="21"/>
        <end position="222"/>
    </location>
</feature>
<dbReference type="EMBL" id="JAATJE010000001">
    <property type="protein sequence ID" value="NJC33353.1"/>
    <property type="molecule type" value="Genomic_DNA"/>
</dbReference>
<dbReference type="Pfam" id="PF07589">
    <property type="entry name" value="PEP-CTERM"/>
    <property type="match status" value="1"/>
</dbReference>
<evidence type="ECO:0000259" key="2">
    <source>
        <dbReference type="Pfam" id="PF07589"/>
    </source>
</evidence>
<accession>A0ABX0XJL2</accession>
<feature type="signal peptide" evidence="1">
    <location>
        <begin position="1"/>
        <end position="20"/>
    </location>
</feature>
<comment type="caution">
    <text evidence="3">The sequence shown here is derived from an EMBL/GenBank/DDBJ whole genome shotgun (WGS) entry which is preliminary data.</text>
</comment>
<dbReference type="RefSeq" id="WP_245196437.1">
    <property type="nucleotide sequence ID" value="NZ_JAATJE010000001.1"/>
</dbReference>
<protein>
    <recommendedName>
        <fullName evidence="2">Ice-binding protein C-terminal domain-containing protein</fullName>
    </recommendedName>
</protein>
<name>A0ABX0XJL2_9SPHN</name>
<keyword evidence="1" id="KW-0732">Signal</keyword>
<organism evidence="3 4">
    <name type="scientific">Sphingomonas jejuensis</name>
    <dbReference type="NCBI Taxonomy" id="904715"/>
    <lineage>
        <taxon>Bacteria</taxon>
        <taxon>Pseudomonadati</taxon>
        <taxon>Pseudomonadota</taxon>
        <taxon>Alphaproteobacteria</taxon>
        <taxon>Sphingomonadales</taxon>
        <taxon>Sphingomonadaceae</taxon>
        <taxon>Sphingomonas</taxon>
    </lineage>
</organism>
<dbReference type="Proteomes" id="UP000734218">
    <property type="component" value="Unassembled WGS sequence"/>
</dbReference>
<evidence type="ECO:0000313" key="4">
    <source>
        <dbReference type="Proteomes" id="UP000734218"/>
    </source>
</evidence>
<dbReference type="InterPro" id="IPR013424">
    <property type="entry name" value="Ice-binding_C"/>
</dbReference>
<gene>
    <name evidence="3" type="ORF">GGR88_000827</name>
</gene>